<proteinExistence type="predicted"/>
<keyword evidence="2" id="KW-0812">Transmembrane</keyword>
<dbReference type="RefSeq" id="WP_104290550.1">
    <property type="nucleotide sequence ID" value="NZ_PSXY01000015.1"/>
</dbReference>
<feature type="transmembrane region" description="Helical" evidence="2">
    <location>
        <begin position="70"/>
        <end position="92"/>
    </location>
</feature>
<dbReference type="CDD" id="cd16917">
    <property type="entry name" value="HATPase_UhpB-NarQ-NarX-like"/>
    <property type="match status" value="1"/>
</dbReference>
<keyword evidence="4" id="KW-0418">Kinase</keyword>
<evidence type="ECO:0000313" key="4">
    <source>
        <dbReference type="EMBL" id="PPF67041.1"/>
    </source>
</evidence>
<protein>
    <submittedName>
        <fullName evidence="4">Histidine kinase</fullName>
    </submittedName>
</protein>
<dbReference type="Gene3D" id="3.30.565.10">
    <property type="entry name" value="Histidine kinase-like ATPase, C-terminal domain"/>
    <property type="match status" value="1"/>
</dbReference>
<feature type="compositionally biased region" description="Low complexity" evidence="1">
    <location>
        <begin position="416"/>
        <end position="426"/>
    </location>
</feature>
<evidence type="ECO:0000256" key="1">
    <source>
        <dbReference type="SAM" id="MobiDB-lite"/>
    </source>
</evidence>
<name>A0A2S5VT80_9MICO</name>
<feature type="transmembrane region" description="Helical" evidence="2">
    <location>
        <begin position="180"/>
        <end position="200"/>
    </location>
</feature>
<feature type="region of interest" description="Disordered" evidence="1">
    <location>
        <begin position="416"/>
        <end position="456"/>
    </location>
</feature>
<feature type="region of interest" description="Disordered" evidence="1">
    <location>
        <begin position="1"/>
        <end position="27"/>
    </location>
</feature>
<feature type="transmembrane region" description="Helical" evidence="2">
    <location>
        <begin position="99"/>
        <end position="117"/>
    </location>
</feature>
<evidence type="ECO:0000256" key="2">
    <source>
        <dbReference type="SAM" id="Phobius"/>
    </source>
</evidence>
<dbReference type="InterPro" id="IPR036890">
    <property type="entry name" value="HATPase_C_sf"/>
</dbReference>
<keyword evidence="2" id="KW-0472">Membrane</keyword>
<organism evidence="4 5">
    <name type="scientific">Clavibacter michiganensis</name>
    <dbReference type="NCBI Taxonomy" id="28447"/>
    <lineage>
        <taxon>Bacteria</taxon>
        <taxon>Bacillati</taxon>
        <taxon>Actinomycetota</taxon>
        <taxon>Actinomycetes</taxon>
        <taxon>Micrococcales</taxon>
        <taxon>Microbacteriaceae</taxon>
        <taxon>Clavibacter</taxon>
    </lineage>
</organism>
<gene>
    <name evidence="4" type="ORF">C5E16_10135</name>
</gene>
<feature type="transmembrane region" description="Helical" evidence="2">
    <location>
        <begin position="137"/>
        <end position="168"/>
    </location>
</feature>
<sequence length="456" mass="47630">MPARPPASAPRPAAPVTRALAGAPPRTPDNPISLARIETILGRGAGAFGLLFALQSVQVISQQLDVMRPAWSIAFLTAFFGGLVWTCVAGAVRRGVVPAHATVALVFVVALATWPFAIEPATYATTPQPFLYQELTVATTCAAMAFRLWIAVLYTVAVPLFLGFLEVLVRQGVITPLDSFLQVLYSIILGGSVLMLVTVLRQAALGVDWAQGTALTRYSHAVRQHATEVERVQVDAIVHDSVLTTLLSAARTADPAARALAATMAANAMGHLSAAEQGTDDDASVPLRAVTKRIVDAASALSAPFVLEARDLGTRTVPVATAEAVYSAAVQAMMNSLQHAGTAAETITRRLVISGHGDEGVAIDVVDDGAGFDQRRIPTERLGLRVSIKERVAQAGGLVTIESAPGEGTAVRIRWPAPGGAAASAPAVPPLPGDVGAQETAPERREPQPDRTADPA</sequence>
<evidence type="ECO:0000259" key="3">
    <source>
        <dbReference type="Pfam" id="PF02518"/>
    </source>
</evidence>
<reference evidence="4 5" key="1">
    <citation type="submission" date="2018-02" db="EMBL/GenBank/DDBJ databases">
        <title>Bacteriophage NCPPB3778 and a type I-E CRISPR drive the evolution of the US Biological Select Agent, Rathayibacter toxicus.</title>
        <authorList>
            <person name="Davis E.W.II."/>
            <person name="Tabima J.F."/>
            <person name="Weisberg A.J."/>
            <person name="Lopes L.D."/>
            <person name="Wiseman M.S."/>
            <person name="Wiseman M.S."/>
            <person name="Pupko T."/>
            <person name="Belcher M.S."/>
            <person name="Sechler A.J."/>
            <person name="Tancos M.A."/>
            <person name="Schroeder B.K."/>
            <person name="Murray T.D."/>
            <person name="Luster D.G."/>
            <person name="Schneider W.L."/>
            <person name="Rogers E."/>
            <person name="Andreote F.D."/>
            <person name="Grunwald N.J."/>
            <person name="Putnam M.L."/>
            <person name="Chang J.H."/>
        </authorList>
    </citation>
    <scope>NUCLEOTIDE SEQUENCE [LARGE SCALE GENOMIC DNA]</scope>
    <source>
        <strain evidence="4 5">AY1B3</strain>
    </source>
</reference>
<dbReference type="AlphaFoldDB" id="A0A2S5VT80"/>
<feature type="compositionally biased region" description="Pro residues" evidence="1">
    <location>
        <begin position="1"/>
        <end position="13"/>
    </location>
</feature>
<comment type="caution">
    <text evidence="4">The sequence shown here is derived from an EMBL/GenBank/DDBJ whole genome shotgun (WGS) entry which is preliminary data.</text>
</comment>
<dbReference type="SUPFAM" id="SSF55874">
    <property type="entry name" value="ATPase domain of HSP90 chaperone/DNA topoisomerase II/histidine kinase"/>
    <property type="match status" value="1"/>
</dbReference>
<feature type="domain" description="Histidine kinase/HSP90-like ATPase" evidence="3">
    <location>
        <begin position="325"/>
        <end position="417"/>
    </location>
</feature>
<dbReference type="EMBL" id="PSXY01000015">
    <property type="protein sequence ID" value="PPF67041.1"/>
    <property type="molecule type" value="Genomic_DNA"/>
</dbReference>
<accession>A0A2S5VT80</accession>
<dbReference type="InterPro" id="IPR003594">
    <property type="entry name" value="HATPase_dom"/>
</dbReference>
<dbReference type="GO" id="GO:0016301">
    <property type="term" value="F:kinase activity"/>
    <property type="evidence" value="ECO:0007669"/>
    <property type="project" value="UniProtKB-KW"/>
</dbReference>
<dbReference type="Pfam" id="PF02518">
    <property type="entry name" value="HATPase_c"/>
    <property type="match status" value="1"/>
</dbReference>
<evidence type="ECO:0000313" key="5">
    <source>
        <dbReference type="Proteomes" id="UP000239241"/>
    </source>
</evidence>
<keyword evidence="4" id="KW-0808">Transferase</keyword>
<dbReference type="Proteomes" id="UP000239241">
    <property type="component" value="Unassembled WGS sequence"/>
</dbReference>
<feature type="compositionally biased region" description="Basic and acidic residues" evidence="1">
    <location>
        <begin position="441"/>
        <end position="456"/>
    </location>
</feature>
<keyword evidence="2" id="KW-1133">Transmembrane helix</keyword>